<evidence type="ECO:0000313" key="2">
    <source>
        <dbReference type="EMBL" id="KAA8902860.1"/>
    </source>
</evidence>
<evidence type="ECO:0000256" key="1">
    <source>
        <dbReference type="SAM" id="MobiDB-lite"/>
    </source>
</evidence>
<sequence length="416" mass="46418">MASATTTAQSLKLANRQPPPENISIPPSPDLSQSPSQSASPSPTILRDFDRYPNNYSSKTVSMIMNSRVEPSAILDARVEEGERSLKTKLASGKLAISGPEGFTHVAHKDPAAQGQGPGPARGPPVRAYRDRDSSSRQQPSASSSSSSSSSWRFSSRTSSVAPKESNRKSRLPWKRQTTTSPSHQPKTPSISEPILEYSTSELVPETSRQQRSSVSSSSKHSRDSGVQSPVASSFEDPRPQQQQQQQLTTNDILEIHKWRQRLRESEDQRRSMVIEYQQKLDAERQRNLELTKKLEEMKVSAQTNTEVVKPASDSEVQARIKALESQRDVLREALNTLRQTKELEMNEYKMQQHKKTHTYNRFSNSSKSTLVDDRKQDSSTTSSSSSSTVSSPEQHFVYRTGIRPLLPTANPVEMP</sequence>
<feature type="region of interest" description="Disordered" evidence="1">
    <location>
        <begin position="1"/>
        <end position="56"/>
    </location>
</feature>
<gene>
    <name evidence="2" type="ORF">TRICI_005784</name>
</gene>
<proteinExistence type="predicted"/>
<comment type="caution">
    <text evidence="2">The sequence shown here is derived from an EMBL/GenBank/DDBJ whole genome shotgun (WGS) entry which is preliminary data.</text>
</comment>
<accession>A0A642UP93</accession>
<name>A0A642UP93_9ASCO</name>
<dbReference type="AlphaFoldDB" id="A0A642UP93"/>
<feature type="compositionally biased region" description="Polar residues" evidence="1">
    <location>
        <begin position="176"/>
        <end position="191"/>
    </location>
</feature>
<keyword evidence="3" id="KW-1185">Reference proteome</keyword>
<evidence type="ECO:0000313" key="3">
    <source>
        <dbReference type="Proteomes" id="UP000761534"/>
    </source>
</evidence>
<feature type="region of interest" description="Disordered" evidence="1">
    <location>
        <begin position="351"/>
        <end position="416"/>
    </location>
</feature>
<dbReference type="VEuPathDB" id="FungiDB:TRICI_005784"/>
<reference evidence="2" key="1">
    <citation type="journal article" date="2019" name="G3 (Bethesda)">
        <title>Genome Assemblies of Two Rare Opportunistic Yeast Pathogens: Diutina rugosa (syn. Candida rugosa) and Trichomonascus ciferrii (syn. Candida ciferrii).</title>
        <authorList>
            <person name="Mixao V."/>
            <person name="Saus E."/>
            <person name="Hansen A.P."/>
            <person name="Lass-Florl C."/>
            <person name="Gabaldon T."/>
        </authorList>
    </citation>
    <scope>NUCLEOTIDE SEQUENCE</scope>
    <source>
        <strain evidence="2">CBS 4856</strain>
    </source>
</reference>
<feature type="compositionally biased region" description="Low complexity" evidence="1">
    <location>
        <begin position="379"/>
        <end position="392"/>
    </location>
</feature>
<feature type="compositionally biased region" description="Pro residues" evidence="1">
    <location>
        <begin position="17"/>
        <end position="29"/>
    </location>
</feature>
<feature type="region of interest" description="Disordered" evidence="1">
    <location>
        <begin position="100"/>
        <end position="251"/>
    </location>
</feature>
<dbReference type="EMBL" id="SWFS01000456">
    <property type="protein sequence ID" value="KAA8902860.1"/>
    <property type="molecule type" value="Genomic_DNA"/>
</dbReference>
<feature type="compositionally biased region" description="Low complexity" evidence="1">
    <location>
        <begin position="136"/>
        <end position="160"/>
    </location>
</feature>
<organism evidence="2 3">
    <name type="scientific">Trichomonascus ciferrii</name>
    <dbReference type="NCBI Taxonomy" id="44093"/>
    <lineage>
        <taxon>Eukaryota</taxon>
        <taxon>Fungi</taxon>
        <taxon>Dikarya</taxon>
        <taxon>Ascomycota</taxon>
        <taxon>Saccharomycotina</taxon>
        <taxon>Dipodascomycetes</taxon>
        <taxon>Dipodascales</taxon>
        <taxon>Trichomonascaceae</taxon>
        <taxon>Trichomonascus</taxon>
        <taxon>Trichomonascus ciferrii complex</taxon>
    </lineage>
</organism>
<feature type="compositionally biased region" description="Low complexity" evidence="1">
    <location>
        <begin position="30"/>
        <end position="43"/>
    </location>
</feature>
<feature type="compositionally biased region" description="Polar residues" evidence="1">
    <location>
        <begin position="1"/>
        <end position="12"/>
    </location>
</feature>
<protein>
    <submittedName>
        <fullName evidence="2">Uncharacterized protein</fullName>
    </submittedName>
</protein>
<dbReference type="Proteomes" id="UP000761534">
    <property type="component" value="Unassembled WGS sequence"/>
</dbReference>
<feature type="compositionally biased region" description="Polar residues" evidence="1">
    <location>
        <begin position="360"/>
        <end position="370"/>
    </location>
</feature>
<feature type="compositionally biased region" description="Low complexity" evidence="1">
    <location>
        <begin position="208"/>
        <end position="219"/>
    </location>
</feature>